<organism evidence="1 2">
    <name type="scientific">Araneus ventricosus</name>
    <name type="common">Orbweaver spider</name>
    <name type="synonym">Epeira ventricosa</name>
    <dbReference type="NCBI Taxonomy" id="182803"/>
    <lineage>
        <taxon>Eukaryota</taxon>
        <taxon>Metazoa</taxon>
        <taxon>Ecdysozoa</taxon>
        <taxon>Arthropoda</taxon>
        <taxon>Chelicerata</taxon>
        <taxon>Arachnida</taxon>
        <taxon>Araneae</taxon>
        <taxon>Araneomorphae</taxon>
        <taxon>Entelegynae</taxon>
        <taxon>Araneoidea</taxon>
        <taxon>Araneidae</taxon>
        <taxon>Araneus</taxon>
    </lineage>
</organism>
<dbReference type="Proteomes" id="UP000499080">
    <property type="component" value="Unassembled WGS sequence"/>
</dbReference>
<gene>
    <name evidence="1" type="ORF">AVEN_84563_1</name>
</gene>
<protein>
    <submittedName>
        <fullName evidence="1">Uncharacterized protein</fullName>
    </submittedName>
</protein>
<dbReference type="EMBL" id="BGPR01000136">
    <property type="protein sequence ID" value="GBL98054.1"/>
    <property type="molecule type" value="Genomic_DNA"/>
</dbReference>
<proteinExistence type="predicted"/>
<accession>A0A4Y2C401</accession>
<name>A0A4Y2C401_ARAVE</name>
<dbReference type="AlphaFoldDB" id="A0A4Y2C401"/>
<keyword evidence="2" id="KW-1185">Reference proteome</keyword>
<evidence type="ECO:0000313" key="2">
    <source>
        <dbReference type="Proteomes" id="UP000499080"/>
    </source>
</evidence>
<evidence type="ECO:0000313" key="1">
    <source>
        <dbReference type="EMBL" id="GBL98054.1"/>
    </source>
</evidence>
<reference evidence="1 2" key="1">
    <citation type="journal article" date="2019" name="Sci. Rep.">
        <title>Orb-weaving spider Araneus ventricosus genome elucidates the spidroin gene catalogue.</title>
        <authorList>
            <person name="Kono N."/>
            <person name="Nakamura H."/>
            <person name="Ohtoshi R."/>
            <person name="Moran D.A.P."/>
            <person name="Shinohara A."/>
            <person name="Yoshida Y."/>
            <person name="Fujiwara M."/>
            <person name="Mori M."/>
            <person name="Tomita M."/>
            <person name="Arakawa K."/>
        </authorList>
    </citation>
    <scope>NUCLEOTIDE SEQUENCE [LARGE SCALE GENOMIC DNA]</scope>
</reference>
<comment type="caution">
    <text evidence="1">The sequence shown here is derived from an EMBL/GenBank/DDBJ whole genome shotgun (WGS) entry which is preliminary data.</text>
</comment>
<sequence length="98" mass="11347">MFIVSDLGIPNIVNNAFKRNGDMTIARCVAGMESPHLKRFQTIDWPLKLLSTNLRDKLSAILEFALNVRCMPIPCYMKHFRKSARKKIYKTKYTLISL</sequence>